<proteinExistence type="inferred from homology"/>
<comment type="function">
    <text evidence="2">Could be involved in insertion of integral membrane proteins into the membrane.</text>
</comment>
<dbReference type="InterPro" id="IPR002696">
    <property type="entry name" value="Membr_insert_effic_factor_YidD"/>
</dbReference>
<keyword evidence="2" id="KW-1003">Cell membrane</keyword>
<dbReference type="SMART" id="SM01234">
    <property type="entry name" value="Haemolytic"/>
    <property type="match status" value="1"/>
</dbReference>
<name>A0A1H0DE06_9FIRM</name>
<gene>
    <name evidence="3" type="ORF">SAMN05192585_12810</name>
</gene>
<accession>A0A1H0DE06</accession>
<dbReference type="AlphaFoldDB" id="A0A1H0DE06"/>
<dbReference type="GO" id="GO:0005886">
    <property type="term" value="C:plasma membrane"/>
    <property type="evidence" value="ECO:0007669"/>
    <property type="project" value="UniProtKB-SubCell"/>
</dbReference>
<dbReference type="HAMAP" id="MF_00386">
    <property type="entry name" value="UPF0161_YidD"/>
    <property type="match status" value="1"/>
</dbReference>
<organism evidence="3 4">
    <name type="scientific">Acetanaerobacterium elongatum</name>
    <dbReference type="NCBI Taxonomy" id="258515"/>
    <lineage>
        <taxon>Bacteria</taxon>
        <taxon>Bacillati</taxon>
        <taxon>Bacillota</taxon>
        <taxon>Clostridia</taxon>
        <taxon>Eubacteriales</taxon>
        <taxon>Oscillospiraceae</taxon>
        <taxon>Acetanaerobacterium</taxon>
    </lineage>
</organism>
<protein>
    <recommendedName>
        <fullName evidence="2">Putative membrane protein insertion efficiency factor</fullName>
    </recommendedName>
</protein>
<dbReference type="NCBIfam" id="TIGR00278">
    <property type="entry name" value="membrane protein insertion efficiency factor YidD"/>
    <property type="match status" value="1"/>
</dbReference>
<dbReference type="Pfam" id="PF01809">
    <property type="entry name" value="YidD"/>
    <property type="match status" value="1"/>
</dbReference>
<dbReference type="OrthoDB" id="9801753at2"/>
<comment type="subcellular location">
    <subcellularLocation>
        <location evidence="2">Cell membrane</location>
        <topology evidence="2">Peripheral membrane protein</topology>
        <orientation evidence="2">Cytoplasmic side</orientation>
    </subcellularLocation>
</comment>
<sequence length="93" mass="11046">MRWLALKLIRLYQRFISPLFPPCCKYYPSCSSYALGVFQRFGFFRGFILAGWRILRCNPLSNGGVDYVPEHFFDAFKRKKRQAHNCIEHSPHE</sequence>
<evidence type="ECO:0000256" key="2">
    <source>
        <dbReference type="HAMAP-Rule" id="MF_00386"/>
    </source>
</evidence>
<keyword evidence="4" id="KW-1185">Reference proteome</keyword>
<dbReference type="PANTHER" id="PTHR33383:SF1">
    <property type="entry name" value="MEMBRANE PROTEIN INSERTION EFFICIENCY FACTOR-RELATED"/>
    <property type="match status" value="1"/>
</dbReference>
<dbReference type="STRING" id="258515.SAMN05192585_12810"/>
<keyword evidence="1 2" id="KW-0472">Membrane</keyword>
<dbReference type="Proteomes" id="UP000199182">
    <property type="component" value="Unassembled WGS sequence"/>
</dbReference>
<reference evidence="3 4" key="1">
    <citation type="submission" date="2016-10" db="EMBL/GenBank/DDBJ databases">
        <authorList>
            <person name="de Groot N.N."/>
        </authorList>
    </citation>
    <scope>NUCLEOTIDE SEQUENCE [LARGE SCALE GENOMIC DNA]</scope>
    <source>
        <strain evidence="3 4">CGMCC 1.5012</strain>
    </source>
</reference>
<dbReference type="RefSeq" id="WP_092641645.1">
    <property type="nucleotide sequence ID" value="NZ_FNID01000028.1"/>
</dbReference>
<dbReference type="PANTHER" id="PTHR33383">
    <property type="entry name" value="MEMBRANE PROTEIN INSERTION EFFICIENCY FACTOR-RELATED"/>
    <property type="match status" value="1"/>
</dbReference>
<comment type="similarity">
    <text evidence="2">Belongs to the UPF0161 family.</text>
</comment>
<dbReference type="EMBL" id="FNID01000028">
    <property type="protein sequence ID" value="SDN68338.1"/>
    <property type="molecule type" value="Genomic_DNA"/>
</dbReference>
<evidence type="ECO:0000256" key="1">
    <source>
        <dbReference type="ARBA" id="ARBA00023136"/>
    </source>
</evidence>
<evidence type="ECO:0000313" key="3">
    <source>
        <dbReference type="EMBL" id="SDN68338.1"/>
    </source>
</evidence>
<evidence type="ECO:0000313" key="4">
    <source>
        <dbReference type="Proteomes" id="UP000199182"/>
    </source>
</evidence>